<keyword evidence="2" id="KW-0238">DNA-binding</keyword>
<name>E6U9G7_ETHHY</name>
<dbReference type="GO" id="GO:0005829">
    <property type="term" value="C:cytosol"/>
    <property type="evidence" value="ECO:0007669"/>
    <property type="project" value="TreeGrafter"/>
</dbReference>
<reference evidence="5 6" key="1">
    <citation type="submission" date="2010-12" db="EMBL/GenBank/DDBJ databases">
        <title>Complete sequence of Ethanoligenens harbinense YUAN-3.</title>
        <authorList>
            <person name="Lucas S."/>
            <person name="Copeland A."/>
            <person name="Lapidus A."/>
            <person name="Cheng J.-F."/>
            <person name="Bruce D."/>
            <person name="Goodwin L."/>
            <person name="Pitluck S."/>
            <person name="Chertkov O."/>
            <person name="Misra M."/>
            <person name="Detter J.C."/>
            <person name="Han C."/>
            <person name="Tapia R."/>
            <person name="Land M."/>
            <person name="Hauser L."/>
            <person name="Jeffries C."/>
            <person name="Kyrpides N."/>
            <person name="Ivanova N."/>
            <person name="Mikhailova N."/>
            <person name="Wang A."/>
            <person name="Mouttaki H."/>
            <person name="He Z."/>
            <person name="Zhou J."/>
            <person name="Hemme C.L."/>
            <person name="Woyke T."/>
        </authorList>
    </citation>
    <scope>NUCLEOTIDE SEQUENCE [LARGE SCALE GENOMIC DNA]</scope>
    <source>
        <strain evidence="6">DSM 18485 / JCM 12961 / CGMCC 1.5033 / YUAN-3</strain>
    </source>
</reference>
<keyword evidence="3" id="KW-0804">Transcription</keyword>
<dbReference type="AlphaFoldDB" id="E6U9G7"/>
<accession>E6U9G7</accession>
<dbReference type="RefSeq" id="WP_013484530.1">
    <property type="nucleotide sequence ID" value="NC_014828.1"/>
</dbReference>
<dbReference type="InterPro" id="IPR010982">
    <property type="entry name" value="Lambda_DNA-bd_dom_sf"/>
</dbReference>
<dbReference type="Pfam" id="PF01381">
    <property type="entry name" value="HTH_3"/>
    <property type="match status" value="1"/>
</dbReference>
<evidence type="ECO:0000256" key="1">
    <source>
        <dbReference type="ARBA" id="ARBA00023015"/>
    </source>
</evidence>
<dbReference type="CDD" id="cd02209">
    <property type="entry name" value="cupin_XRE_C"/>
    <property type="match status" value="1"/>
</dbReference>
<evidence type="ECO:0000259" key="4">
    <source>
        <dbReference type="PROSITE" id="PS50943"/>
    </source>
</evidence>
<dbReference type="KEGG" id="eha:Ethha_0581"/>
<evidence type="ECO:0000256" key="2">
    <source>
        <dbReference type="ARBA" id="ARBA00023125"/>
    </source>
</evidence>
<dbReference type="HOGENOM" id="CLU_085376_5_0_9"/>
<dbReference type="InterPro" id="IPR011051">
    <property type="entry name" value="RmlC_Cupin_sf"/>
</dbReference>
<dbReference type="eggNOG" id="COG1917">
    <property type="taxonomic scope" value="Bacteria"/>
</dbReference>
<feature type="domain" description="HTH cro/C1-type" evidence="4">
    <location>
        <begin position="12"/>
        <end position="66"/>
    </location>
</feature>
<dbReference type="GO" id="GO:0003700">
    <property type="term" value="F:DNA-binding transcription factor activity"/>
    <property type="evidence" value="ECO:0007669"/>
    <property type="project" value="TreeGrafter"/>
</dbReference>
<dbReference type="InterPro" id="IPR014710">
    <property type="entry name" value="RmlC-like_jellyroll"/>
</dbReference>
<dbReference type="Pfam" id="PF07883">
    <property type="entry name" value="Cupin_2"/>
    <property type="match status" value="1"/>
</dbReference>
<dbReference type="eggNOG" id="COG1396">
    <property type="taxonomic scope" value="Bacteria"/>
</dbReference>
<dbReference type="InterPro" id="IPR001387">
    <property type="entry name" value="Cro/C1-type_HTH"/>
</dbReference>
<keyword evidence="1" id="KW-0805">Transcription regulation</keyword>
<dbReference type="PROSITE" id="PS50943">
    <property type="entry name" value="HTH_CROC1"/>
    <property type="match status" value="1"/>
</dbReference>
<dbReference type="Proteomes" id="UP000001551">
    <property type="component" value="Chromosome"/>
</dbReference>
<dbReference type="STRING" id="663278.Ethha_0581"/>
<evidence type="ECO:0000313" key="6">
    <source>
        <dbReference type="Proteomes" id="UP000001551"/>
    </source>
</evidence>
<evidence type="ECO:0000313" key="5">
    <source>
        <dbReference type="EMBL" id="ADU26158.1"/>
    </source>
</evidence>
<dbReference type="SMART" id="SM00530">
    <property type="entry name" value="HTH_XRE"/>
    <property type="match status" value="1"/>
</dbReference>
<dbReference type="GO" id="GO:0003677">
    <property type="term" value="F:DNA binding"/>
    <property type="evidence" value="ECO:0007669"/>
    <property type="project" value="UniProtKB-KW"/>
</dbReference>
<dbReference type="InterPro" id="IPR050807">
    <property type="entry name" value="TransReg_Diox_bact_type"/>
</dbReference>
<proteinExistence type="predicted"/>
<organism evidence="5 6">
    <name type="scientific">Ethanoligenens harbinense (strain DSM 18485 / JCM 12961 / CGMCC 1.5033 / YUAN-3)</name>
    <dbReference type="NCBI Taxonomy" id="663278"/>
    <lineage>
        <taxon>Bacteria</taxon>
        <taxon>Bacillati</taxon>
        <taxon>Bacillota</taxon>
        <taxon>Clostridia</taxon>
        <taxon>Eubacteriales</taxon>
        <taxon>Oscillospiraceae</taxon>
        <taxon>Ethanoligenens</taxon>
    </lineage>
</organism>
<dbReference type="CDD" id="cd00093">
    <property type="entry name" value="HTH_XRE"/>
    <property type="match status" value="1"/>
</dbReference>
<evidence type="ECO:0000256" key="3">
    <source>
        <dbReference type="ARBA" id="ARBA00023163"/>
    </source>
</evidence>
<gene>
    <name evidence="5" type="ordered locus">Ethha_0581</name>
</gene>
<protein>
    <submittedName>
        <fullName evidence="5">Helix-turn-helix domain protein</fullName>
    </submittedName>
</protein>
<dbReference type="SUPFAM" id="SSF47413">
    <property type="entry name" value="lambda repressor-like DNA-binding domains"/>
    <property type="match status" value="1"/>
</dbReference>
<sequence length="183" mass="20743">MDYLNENIAINLKKIRKAKKLSLDALATETGISKSMLGQIERGEANPTIATLGKIVSGLRVEFMDLVGPPHDEVYIMRKDTLIPIKSAKDAFRNYAYFPYEPDRDFEIYSVEVEPGGSYPCSSHGEKTTEYNIVFSGQLTVEMGGTRYILNEGDAIRMDADKEHCYYNAGKGILRFYMLFTWK</sequence>
<dbReference type="InterPro" id="IPR013096">
    <property type="entry name" value="Cupin_2"/>
</dbReference>
<dbReference type="SUPFAM" id="SSF51182">
    <property type="entry name" value="RmlC-like cupins"/>
    <property type="match status" value="1"/>
</dbReference>
<dbReference type="EMBL" id="CP002400">
    <property type="protein sequence ID" value="ADU26158.1"/>
    <property type="molecule type" value="Genomic_DNA"/>
</dbReference>
<dbReference type="Gene3D" id="2.60.120.10">
    <property type="entry name" value="Jelly Rolls"/>
    <property type="match status" value="1"/>
</dbReference>
<keyword evidence="6" id="KW-1185">Reference proteome</keyword>
<dbReference type="Gene3D" id="1.10.260.40">
    <property type="entry name" value="lambda repressor-like DNA-binding domains"/>
    <property type="match status" value="1"/>
</dbReference>
<dbReference type="PANTHER" id="PTHR46797:SF23">
    <property type="entry name" value="HTH-TYPE TRANSCRIPTIONAL REGULATOR SUTR"/>
    <property type="match status" value="1"/>
</dbReference>
<dbReference type="PANTHER" id="PTHR46797">
    <property type="entry name" value="HTH-TYPE TRANSCRIPTIONAL REGULATOR"/>
    <property type="match status" value="1"/>
</dbReference>